<protein>
    <recommendedName>
        <fullName evidence="10">PLP-dependent transferase</fullName>
    </recommendedName>
</protein>
<dbReference type="InterPro" id="IPR021115">
    <property type="entry name" value="Pyridoxal-P_BS"/>
</dbReference>
<feature type="modified residue" description="N6-(pyridoxal phosphate)lysine" evidence="6">
    <location>
        <position position="300"/>
    </location>
</feature>
<dbReference type="Gene3D" id="3.90.1150.10">
    <property type="entry name" value="Aspartate Aminotransferase, domain 1"/>
    <property type="match status" value="1"/>
</dbReference>
<evidence type="ECO:0000256" key="6">
    <source>
        <dbReference type="PIRSR" id="PIRSR602129-50"/>
    </source>
</evidence>
<keyword evidence="9" id="KW-1185">Reference proteome</keyword>
<reference evidence="8 9" key="1">
    <citation type="journal article" date="2016" name="Mol. Biol. Evol.">
        <title>Comparative Genomics of Early-Diverging Mushroom-Forming Fungi Provides Insights into the Origins of Lignocellulose Decay Capabilities.</title>
        <authorList>
            <person name="Nagy L.G."/>
            <person name="Riley R."/>
            <person name="Tritt A."/>
            <person name="Adam C."/>
            <person name="Daum C."/>
            <person name="Floudas D."/>
            <person name="Sun H."/>
            <person name="Yadav J.S."/>
            <person name="Pangilinan J."/>
            <person name="Larsson K.H."/>
            <person name="Matsuura K."/>
            <person name="Barry K."/>
            <person name="Labutti K."/>
            <person name="Kuo R."/>
            <person name="Ohm R.A."/>
            <person name="Bhattacharya S.S."/>
            <person name="Shirouzu T."/>
            <person name="Yoshinaga Y."/>
            <person name="Martin F.M."/>
            <person name="Grigoriev I.V."/>
            <person name="Hibbett D.S."/>
        </authorList>
    </citation>
    <scope>NUCLEOTIDE SEQUENCE [LARGE SCALE GENOMIC DNA]</scope>
    <source>
        <strain evidence="8 9">HHB12029</strain>
    </source>
</reference>
<accession>A0A165GNQ9</accession>
<evidence type="ECO:0000256" key="3">
    <source>
        <dbReference type="ARBA" id="ARBA00022793"/>
    </source>
</evidence>
<comment type="similarity">
    <text evidence="2 7">Belongs to the group II decarboxylase family.</text>
</comment>
<dbReference type="GO" id="GO:0019752">
    <property type="term" value="P:carboxylic acid metabolic process"/>
    <property type="evidence" value="ECO:0007669"/>
    <property type="project" value="InterPro"/>
</dbReference>
<evidence type="ECO:0000256" key="7">
    <source>
        <dbReference type="RuleBase" id="RU000382"/>
    </source>
</evidence>
<dbReference type="Pfam" id="PF00282">
    <property type="entry name" value="Pyridoxal_deC"/>
    <property type="match status" value="1"/>
</dbReference>
<organism evidence="8 9">
    <name type="scientific">Exidia glandulosa HHB12029</name>
    <dbReference type="NCBI Taxonomy" id="1314781"/>
    <lineage>
        <taxon>Eukaryota</taxon>
        <taxon>Fungi</taxon>
        <taxon>Dikarya</taxon>
        <taxon>Basidiomycota</taxon>
        <taxon>Agaricomycotina</taxon>
        <taxon>Agaricomycetes</taxon>
        <taxon>Auriculariales</taxon>
        <taxon>Exidiaceae</taxon>
        <taxon>Exidia</taxon>
    </lineage>
</organism>
<evidence type="ECO:0000313" key="8">
    <source>
        <dbReference type="EMBL" id="KZV90786.1"/>
    </source>
</evidence>
<gene>
    <name evidence="8" type="ORF">EXIGLDRAFT_837549</name>
</gene>
<dbReference type="GO" id="GO:0016831">
    <property type="term" value="F:carboxy-lyase activity"/>
    <property type="evidence" value="ECO:0007669"/>
    <property type="project" value="UniProtKB-KW"/>
</dbReference>
<evidence type="ECO:0000256" key="1">
    <source>
        <dbReference type="ARBA" id="ARBA00001933"/>
    </source>
</evidence>
<dbReference type="GO" id="GO:0005737">
    <property type="term" value="C:cytoplasm"/>
    <property type="evidence" value="ECO:0007669"/>
    <property type="project" value="TreeGrafter"/>
</dbReference>
<name>A0A165GNQ9_EXIGL</name>
<dbReference type="InterPro" id="IPR015424">
    <property type="entry name" value="PyrdxlP-dep_Trfase"/>
</dbReference>
<sequence length="492" mass="54825">MDIEEFRKQGYAAIDRICDYYATLEERPVVSQVEPGYLRKLLPESVPEEGEPMEQIAQSFQDDILPGITHWQHPSFFAYFPSNATFESMLGEMYATCVNNPGFNWTCSPAATELEGVVMDWAAKMLGLQEDFLHTSGKGGGVMQTTASDSALTAVVAARSRYQRAHPDISLDKLVVYTTTQTHSLGAKAALVLGLSIRALPVEADDQYALRGEVFKAAVEEDKLKGRHPFILIATVGTTSSGAVDRLDEIVDVGKDYPDIWIHVDAAWAGVALACPEFREQAMLEHINAGAHSFCTNFHKWGLTHFDASTLWVRNRALLTTALDITPEFLRTKAADTGLVIDYRNWHLALGRRFRSLKLWFVLRAYGLSGFQAHIRKGVAQAQLFASLIQQSPYLQIFTPPSLSLVVFRLRDSDEAANRVFFGHLADRADVYLTHTEMNGKFCVRFAVGGVHTEEKHIRHAFEVVEEVAKRTIEERGLGVSLEAEAEGRTDN</sequence>
<dbReference type="GO" id="GO:0030170">
    <property type="term" value="F:pyridoxal phosphate binding"/>
    <property type="evidence" value="ECO:0007669"/>
    <property type="project" value="InterPro"/>
</dbReference>
<dbReference type="STRING" id="1314781.A0A165GNQ9"/>
<evidence type="ECO:0000256" key="5">
    <source>
        <dbReference type="ARBA" id="ARBA00023239"/>
    </source>
</evidence>
<proteinExistence type="inferred from homology"/>
<dbReference type="PANTHER" id="PTHR11999:SF70">
    <property type="entry name" value="MIP05841P"/>
    <property type="match status" value="1"/>
</dbReference>
<dbReference type="PANTHER" id="PTHR11999">
    <property type="entry name" value="GROUP II PYRIDOXAL-5-PHOSPHATE DECARBOXYLASE"/>
    <property type="match status" value="1"/>
</dbReference>
<evidence type="ECO:0000313" key="9">
    <source>
        <dbReference type="Proteomes" id="UP000077266"/>
    </source>
</evidence>
<evidence type="ECO:0000256" key="4">
    <source>
        <dbReference type="ARBA" id="ARBA00022898"/>
    </source>
</evidence>
<dbReference type="InterPro" id="IPR015421">
    <property type="entry name" value="PyrdxlP-dep_Trfase_major"/>
</dbReference>
<dbReference type="AlphaFoldDB" id="A0A165GNQ9"/>
<dbReference type="Gene3D" id="3.40.640.10">
    <property type="entry name" value="Type I PLP-dependent aspartate aminotransferase-like (Major domain)"/>
    <property type="match status" value="1"/>
</dbReference>
<dbReference type="PROSITE" id="PS00392">
    <property type="entry name" value="DDC_GAD_HDC_YDC"/>
    <property type="match status" value="1"/>
</dbReference>
<keyword evidence="3" id="KW-0210">Decarboxylase</keyword>
<dbReference type="InterPro" id="IPR015422">
    <property type="entry name" value="PyrdxlP-dep_Trfase_small"/>
</dbReference>
<comment type="cofactor">
    <cofactor evidence="1 6 7">
        <name>pyridoxal 5'-phosphate</name>
        <dbReference type="ChEBI" id="CHEBI:597326"/>
    </cofactor>
</comment>
<evidence type="ECO:0000256" key="2">
    <source>
        <dbReference type="ARBA" id="ARBA00009533"/>
    </source>
</evidence>
<dbReference type="EMBL" id="KV426040">
    <property type="protein sequence ID" value="KZV90786.1"/>
    <property type="molecule type" value="Genomic_DNA"/>
</dbReference>
<dbReference type="Gene3D" id="1.20.1340.10">
    <property type="entry name" value="dopa decarboxylase, N-terminal domain"/>
    <property type="match status" value="1"/>
</dbReference>
<dbReference type="InterPro" id="IPR002129">
    <property type="entry name" value="PyrdxlP-dep_de-COase"/>
</dbReference>
<dbReference type="GO" id="GO:0006520">
    <property type="term" value="P:amino acid metabolic process"/>
    <property type="evidence" value="ECO:0007669"/>
    <property type="project" value="InterPro"/>
</dbReference>
<evidence type="ECO:0008006" key="10">
    <source>
        <dbReference type="Google" id="ProtNLM"/>
    </source>
</evidence>
<dbReference type="Proteomes" id="UP000077266">
    <property type="component" value="Unassembled WGS sequence"/>
</dbReference>
<dbReference type="InterPro" id="IPR010977">
    <property type="entry name" value="Aromatic_deC"/>
</dbReference>
<dbReference type="PRINTS" id="PR00800">
    <property type="entry name" value="YHDCRBOXLASE"/>
</dbReference>
<dbReference type="SUPFAM" id="SSF53383">
    <property type="entry name" value="PLP-dependent transferases"/>
    <property type="match status" value="1"/>
</dbReference>
<dbReference type="InParanoid" id="A0A165GNQ9"/>
<dbReference type="OrthoDB" id="639767at2759"/>
<keyword evidence="4 6" id="KW-0663">Pyridoxal phosphate</keyword>
<keyword evidence="5 7" id="KW-0456">Lyase</keyword>